<dbReference type="Proteomes" id="UP000009376">
    <property type="component" value="Unassembled WGS sequence"/>
</dbReference>
<proteinExistence type="predicted"/>
<organism evidence="3 4">
    <name type="scientific">Candidatus Parvarchaeum acidophilus ARMAN-5</name>
    <dbReference type="NCBI Taxonomy" id="662762"/>
    <lineage>
        <taxon>Archaea</taxon>
        <taxon>Candidatus Parvarchaeota</taxon>
        <taxon>Candidatus Parvarchaeum</taxon>
    </lineage>
</organism>
<reference evidence="3 4" key="1">
    <citation type="journal article" date="2010" name="Proc. Natl. Acad. Sci. U.S.A.">
        <title>Enigmatic, ultrasmall, uncultivated Archaea.</title>
        <authorList>
            <person name="Baker B.J."/>
            <person name="Comolli L.R."/>
            <person name="Dick G.J."/>
            <person name="Hauser L.J."/>
            <person name="Hyatt D."/>
            <person name="Dill B.D."/>
            <person name="Land M.L."/>
            <person name="Verberkmoes N.C."/>
            <person name="Hettich R.L."/>
            <person name="Banfield J.F."/>
        </authorList>
    </citation>
    <scope>NUCLEOTIDE SEQUENCE [LARGE SCALE GENOMIC DNA]</scope>
</reference>
<evidence type="ECO:0000256" key="2">
    <source>
        <dbReference type="SAM" id="MobiDB-lite"/>
    </source>
</evidence>
<evidence type="ECO:0000313" key="3">
    <source>
        <dbReference type="EMBL" id="EFD93179.1"/>
    </source>
</evidence>
<sequence>MNLMNAFKKKDEDVPDVSSMLSNGMSQQDIIDSLRQQGYDSTTIKNALVNALKTQHAKPNQQPQDIPHETESMQPQMTQPVLQQPVQQNNDSRPQNMNGSNMESIQQILEQIIEEKWKNSATELNSLRSSLNINENSIEMIKDQIEKLDQRIDNIQNTMIGKTEEYNKTISDVNVELQAFEKVIDRLVPAISDSIKELRDLIDGLKPQKKDSI</sequence>
<feature type="coiled-coil region" evidence="1">
    <location>
        <begin position="131"/>
        <end position="165"/>
    </location>
</feature>
<gene>
    <name evidence="3" type="ORF">BJBARM5_0050</name>
</gene>
<evidence type="ECO:0000256" key="1">
    <source>
        <dbReference type="SAM" id="Coils"/>
    </source>
</evidence>
<evidence type="ECO:0000313" key="4">
    <source>
        <dbReference type="Proteomes" id="UP000009376"/>
    </source>
</evidence>
<dbReference type="AlphaFoldDB" id="D6GUC3"/>
<dbReference type="SUPFAM" id="SSF58113">
    <property type="entry name" value="Apolipoprotein A-I"/>
    <property type="match status" value="1"/>
</dbReference>
<name>D6GUC3_PARA5</name>
<protein>
    <submittedName>
        <fullName evidence="3">Uncharacterized protein</fullName>
    </submittedName>
</protein>
<feature type="region of interest" description="Disordered" evidence="2">
    <location>
        <begin position="54"/>
        <end position="76"/>
    </location>
</feature>
<accession>D6GUC3</accession>
<dbReference type="EMBL" id="GG745545">
    <property type="protein sequence ID" value="EFD93179.1"/>
    <property type="molecule type" value="Genomic_DNA"/>
</dbReference>
<keyword evidence="1" id="KW-0175">Coiled coil</keyword>